<evidence type="ECO:0008006" key="11">
    <source>
        <dbReference type="Google" id="ProtNLM"/>
    </source>
</evidence>
<comment type="caution">
    <text evidence="9">The sequence shown here is derived from an EMBL/GenBank/DDBJ whole genome shotgun (WGS) entry which is preliminary data.</text>
</comment>
<evidence type="ECO:0000259" key="8">
    <source>
        <dbReference type="Pfam" id="PF02771"/>
    </source>
</evidence>
<dbReference type="PANTHER" id="PTHR43831">
    <property type="entry name" value="ISOBUTYRYL-COA DEHYDROGENASE"/>
    <property type="match status" value="1"/>
</dbReference>
<dbReference type="InterPro" id="IPR006091">
    <property type="entry name" value="Acyl-CoA_Oxase/DH_mid-dom"/>
</dbReference>
<organism evidence="9 10">
    <name type="scientific">Bradyrhizobium valentinum</name>
    <dbReference type="NCBI Taxonomy" id="1518501"/>
    <lineage>
        <taxon>Bacteria</taxon>
        <taxon>Pseudomonadati</taxon>
        <taxon>Pseudomonadota</taxon>
        <taxon>Alphaproteobacteria</taxon>
        <taxon>Hyphomicrobiales</taxon>
        <taxon>Nitrobacteraceae</taxon>
        <taxon>Bradyrhizobium</taxon>
    </lineage>
</organism>
<dbReference type="Gene3D" id="2.40.110.10">
    <property type="entry name" value="Butyryl-CoA Dehydrogenase, subunit A, domain 2"/>
    <property type="match status" value="1"/>
</dbReference>
<dbReference type="AlphaFoldDB" id="A0A0R3LI78"/>
<dbReference type="InterPro" id="IPR013786">
    <property type="entry name" value="AcylCoA_DH/ox_N"/>
</dbReference>
<dbReference type="SUPFAM" id="SSF56645">
    <property type="entry name" value="Acyl-CoA dehydrogenase NM domain-like"/>
    <property type="match status" value="1"/>
</dbReference>
<dbReference type="PIRSF" id="PIRSF016578">
    <property type="entry name" value="HsaA"/>
    <property type="match status" value="1"/>
</dbReference>
<proteinExistence type="inferred from homology"/>
<dbReference type="PANTHER" id="PTHR43831:SF1">
    <property type="entry name" value="ISOBUTYRYL-COA DEHYDROGENASE, MITOCHONDRIAL"/>
    <property type="match status" value="1"/>
</dbReference>
<evidence type="ECO:0000256" key="5">
    <source>
        <dbReference type="RuleBase" id="RU362125"/>
    </source>
</evidence>
<keyword evidence="10" id="KW-1185">Reference proteome</keyword>
<dbReference type="InterPro" id="IPR009075">
    <property type="entry name" value="AcylCo_DH/oxidase_C"/>
</dbReference>
<evidence type="ECO:0000256" key="3">
    <source>
        <dbReference type="ARBA" id="ARBA00022630"/>
    </source>
</evidence>
<dbReference type="InterPro" id="IPR052547">
    <property type="entry name" value="Mito_Isobutyryl-CoADH"/>
</dbReference>
<keyword evidence="5" id="KW-0560">Oxidoreductase</keyword>
<comment type="similarity">
    <text evidence="2 5">Belongs to the acyl-CoA dehydrogenase family.</text>
</comment>
<dbReference type="Pfam" id="PF02771">
    <property type="entry name" value="Acyl-CoA_dh_N"/>
    <property type="match status" value="1"/>
</dbReference>
<evidence type="ECO:0000313" key="10">
    <source>
        <dbReference type="Proteomes" id="UP000051913"/>
    </source>
</evidence>
<evidence type="ECO:0000256" key="4">
    <source>
        <dbReference type="ARBA" id="ARBA00022827"/>
    </source>
</evidence>
<evidence type="ECO:0000259" key="6">
    <source>
        <dbReference type="Pfam" id="PF00441"/>
    </source>
</evidence>
<dbReference type="Gene3D" id="1.10.540.10">
    <property type="entry name" value="Acyl-CoA dehydrogenase/oxidase, N-terminal domain"/>
    <property type="match status" value="1"/>
</dbReference>
<dbReference type="SUPFAM" id="SSF47203">
    <property type="entry name" value="Acyl-CoA dehydrogenase C-terminal domain-like"/>
    <property type="match status" value="1"/>
</dbReference>
<dbReference type="GO" id="GO:0016627">
    <property type="term" value="F:oxidoreductase activity, acting on the CH-CH group of donors"/>
    <property type="evidence" value="ECO:0007669"/>
    <property type="project" value="InterPro"/>
</dbReference>
<reference evidence="9 10" key="1">
    <citation type="submission" date="2014-03" db="EMBL/GenBank/DDBJ databases">
        <title>Bradyrhizobium valentinum sp. nov., isolated from effective nodules of Lupinus mariae-josephae, a lupine endemic of basic-lime soils in Eastern Spain.</title>
        <authorList>
            <person name="Duran D."/>
            <person name="Rey L."/>
            <person name="Navarro A."/>
            <person name="Busquets A."/>
            <person name="Imperial J."/>
            <person name="Ruiz-Argueso T."/>
        </authorList>
    </citation>
    <scope>NUCLEOTIDE SEQUENCE [LARGE SCALE GENOMIC DNA]</scope>
    <source>
        <strain evidence="9 10">LmjM3</strain>
    </source>
</reference>
<dbReference type="Pfam" id="PF02770">
    <property type="entry name" value="Acyl-CoA_dh_M"/>
    <property type="match status" value="1"/>
</dbReference>
<dbReference type="STRING" id="1518501.CQ10_15320"/>
<dbReference type="GO" id="GO:0050660">
    <property type="term" value="F:flavin adenine dinucleotide binding"/>
    <property type="evidence" value="ECO:0007669"/>
    <property type="project" value="InterPro"/>
</dbReference>
<gene>
    <name evidence="9" type="ORF">CP49_09060</name>
</gene>
<comment type="cofactor">
    <cofactor evidence="1 5">
        <name>FAD</name>
        <dbReference type="ChEBI" id="CHEBI:57692"/>
    </cofactor>
</comment>
<dbReference type="InterPro" id="IPR046373">
    <property type="entry name" value="Acyl-CoA_Oxase/DH_mid-dom_sf"/>
</dbReference>
<dbReference type="Proteomes" id="UP000051913">
    <property type="component" value="Unassembled WGS sequence"/>
</dbReference>
<dbReference type="Gene3D" id="1.20.140.10">
    <property type="entry name" value="Butyryl-CoA Dehydrogenase, subunit A, domain 3"/>
    <property type="match status" value="1"/>
</dbReference>
<sequence length="381" mass="39456">MNHETAVSNAKEIADRILAPAARQNDKEARFSSEAIAALGSAGLLGVMLPAEVGGSALGPRTFAAVVATLAEADASAAMVYLMHMSATATIAEARPGATVAQTLKDISAGKHLTTLAFSEAGSRSHFWAPVSRAKRNAVNVHLTAKKSWVTSAGHAQSYVVSALAPEGKSPTDSTIYLVTSDTPGLSVAGPWDGLGMRANASAPMILDDCKIEADRQLTDDGAGFKAMLEVVLPLFNLGTSAVALGLCRAAVSGTAAHLNGARFEHLGQTLGESLPTLRAQLATMQIDTDGLAARIDDLVDHLERPRDTTMLRVLESKAAAGDVAIAVTSAAMRACGGAAFSKHLAIERLFRDAHAGAVMAPTGDVLREFIGKAVLGIPLF</sequence>
<keyword evidence="3 5" id="KW-0285">Flavoprotein</keyword>
<feature type="domain" description="Acyl-CoA oxidase/dehydrogenase middle" evidence="7">
    <location>
        <begin position="116"/>
        <end position="210"/>
    </location>
</feature>
<dbReference type="Pfam" id="PF00441">
    <property type="entry name" value="Acyl-CoA_dh_1"/>
    <property type="match status" value="1"/>
</dbReference>
<dbReference type="InterPro" id="IPR036250">
    <property type="entry name" value="AcylCo_DH-like_C"/>
</dbReference>
<feature type="domain" description="Acyl-CoA dehydrogenase/oxidase C-terminal" evidence="6">
    <location>
        <begin position="223"/>
        <end position="376"/>
    </location>
</feature>
<evidence type="ECO:0000259" key="7">
    <source>
        <dbReference type="Pfam" id="PF02770"/>
    </source>
</evidence>
<dbReference type="EMBL" id="LLXX01000025">
    <property type="protein sequence ID" value="KRR12794.1"/>
    <property type="molecule type" value="Genomic_DNA"/>
</dbReference>
<dbReference type="OrthoDB" id="7316074at2"/>
<dbReference type="InterPro" id="IPR009100">
    <property type="entry name" value="AcylCoA_DH/oxidase_NM_dom_sf"/>
</dbReference>
<protein>
    <recommendedName>
        <fullName evidence="11">Acyl-CoA dehydrogenase</fullName>
    </recommendedName>
</protein>
<dbReference type="RefSeq" id="WP_057848946.1">
    <property type="nucleotide sequence ID" value="NZ_LLXX01000025.1"/>
</dbReference>
<name>A0A0R3LI78_9BRAD</name>
<evidence type="ECO:0000256" key="2">
    <source>
        <dbReference type="ARBA" id="ARBA00009347"/>
    </source>
</evidence>
<evidence type="ECO:0000313" key="9">
    <source>
        <dbReference type="EMBL" id="KRR12794.1"/>
    </source>
</evidence>
<feature type="domain" description="Acyl-CoA dehydrogenase/oxidase N-terminal" evidence="8">
    <location>
        <begin position="3"/>
        <end position="93"/>
    </location>
</feature>
<accession>A0A0R3LI78</accession>
<dbReference type="InterPro" id="IPR037069">
    <property type="entry name" value="AcylCoA_DH/ox_N_sf"/>
</dbReference>
<keyword evidence="4 5" id="KW-0274">FAD</keyword>
<evidence type="ECO:0000256" key="1">
    <source>
        <dbReference type="ARBA" id="ARBA00001974"/>
    </source>
</evidence>